<feature type="region of interest" description="Disordered" evidence="2">
    <location>
        <begin position="604"/>
        <end position="654"/>
    </location>
</feature>
<feature type="region of interest" description="Disordered" evidence="2">
    <location>
        <begin position="61"/>
        <end position="80"/>
    </location>
</feature>
<evidence type="ECO:0000256" key="2">
    <source>
        <dbReference type="SAM" id="MobiDB-lite"/>
    </source>
</evidence>
<feature type="coiled-coil region" evidence="1">
    <location>
        <begin position="719"/>
        <end position="753"/>
    </location>
</feature>
<dbReference type="Gene3D" id="2.130.10.10">
    <property type="entry name" value="YVTN repeat-like/Quinoprotein amine dehydrogenase"/>
    <property type="match status" value="1"/>
</dbReference>
<evidence type="ECO:0000313" key="4">
    <source>
        <dbReference type="Proteomes" id="UP000285146"/>
    </source>
</evidence>
<dbReference type="STRING" id="1230097.A0A423VR30"/>
<comment type="caution">
    <text evidence="3">The sequence shown here is derived from an EMBL/GenBank/DDBJ whole genome shotgun (WGS) entry which is preliminary data.</text>
</comment>
<name>A0A423VR30_9PEZI</name>
<keyword evidence="1" id="KW-0175">Coiled coil</keyword>
<feature type="compositionally biased region" description="Polar residues" evidence="2">
    <location>
        <begin position="235"/>
        <end position="247"/>
    </location>
</feature>
<dbReference type="Proteomes" id="UP000285146">
    <property type="component" value="Unassembled WGS sequence"/>
</dbReference>
<evidence type="ECO:0000313" key="3">
    <source>
        <dbReference type="EMBL" id="ROV93463.1"/>
    </source>
</evidence>
<dbReference type="InterPro" id="IPR015943">
    <property type="entry name" value="WD40/YVTN_repeat-like_dom_sf"/>
</dbReference>
<feature type="region of interest" description="Disordered" evidence="2">
    <location>
        <begin position="554"/>
        <end position="574"/>
    </location>
</feature>
<evidence type="ECO:0008006" key="5">
    <source>
        <dbReference type="Google" id="ProtNLM"/>
    </source>
</evidence>
<feature type="region of interest" description="Disordered" evidence="2">
    <location>
        <begin position="669"/>
        <end position="700"/>
    </location>
</feature>
<sequence length="759" mass="81686">MTVQMKPRVRQTAQNTQYTYNLNRRVHDVKTYPVLSPQGSTILLYGHENGITVLWRGGRRLKPAKPHSTTNKSNGSSTAADDAVMILDSDDEDAAPSADAPFVDRPDFETENVEDVTGYAEVIQTLDLSLGSDVLQIAVLPVAPRTAGEASSSEPDILAERMVFAVTCATGYIYMITLPLTPPSHDSKAREELQSDLLAASAGKGKWGETLVSLNGKSRCGDDIAISLAPRDSSSRTQSPARRSSSGTRIIIAVHGKDASGTLRLWDVSVTASSNTPPIDPFQTEYLPSPLTGIAFNPLHPTQLLAIASPHAVRIYDFSIPSISQDDDYEGPWPTHGSWLISLYPPFARGNFSACSRKPIVGANWISHGRAILTLLADGQWGIWDVEGAGPLGNDGASSLFAKQNAGVRGAALTAFSASGYLEGAGPLRDAGAQKPGFGAKDFNSVGRRESVLSLLNGGPERLAAVRGGVGVVQLPSARGVGSVDESAVLWLGGSDSIVCVIPVVAKFWDAQVRRSAGGGVNLFSGAQPSRMIRLTELNAGLLGERCCGLGAVPKSQRRPPVHNPDGPDAAVEESTGLPIEVIVRGESRLVIVHDFQDVETAPLRFPTRKQKKHAPANEGPVNAIIVHPRPDKPAHAPQRFDLSIRPSGRDSVRAPSVKLFSQSFGQSFGQSFDQSQDTNEEEPADYQPEPTGLQSRHPNMGLEFMDELDAAADAGYELDAEERDVEQEVLDLMELDQQLEQMEDERLRGTKRVFFEED</sequence>
<keyword evidence="4" id="KW-1185">Reference proteome</keyword>
<protein>
    <recommendedName>
        <fullName evidence="5">Nucleoporin NUP37</fullName>
    </recommendedName>
</protein>
<dbReference type="AlphaFoldDB" id="A0A423VR30"/>
<dbReference type="EMBL" id="LKEB01000080">
    <property type="protein sequence ID" value="ROV93463.1"/>
    <property type="molecule type" value="Genomic_DNA"/>
</dbReference>
<evidence type="ECO:0000256" key="1">
    <source>
        <dbReference type="SAM" id="Coils"/>
    </source>
</evidence>
<accession>A0A423VR30</accession>
<dbReference type="SUPFAM" id="SSF50978">
    <property type="entry name" value="WD40 repeat-like"/>
    <property type="match status" value="1"/>
</dbReference>
<dbReference type="InParanoid" id="A0A423VR30"/>
<dbReference type="OrthoDB" id="5323870at2759"/>
<feature type="compositionally biased region" description="Low complexity" evidence="2">
    <location>
        <begin position="669"/>
        <end position="678"/>
    </location>
</feature>
<organism evidence="3 4">
    <name type="scientific">Cytospora leucostoma</name>
    <dbReference type="NCBI Taxonomy" id="1230097"/>
    <lineage>
        <taxon>Eukaryota</taxon>
        <taxon>Fungi</taxon>
        <taxon>Dikarya</taxon>
        <taxon>Ascomycota</taxon>
        <taxon>Pezizomycotina</taxon>
        <taxon>Sordariomycetes</taxon>
        <taxon>Sordariomycetidae</taxon>
        <taxon>Diaporthales</taxon>
        <taxon>Cytosporaceae</taxon>
        <taxon>Cytospora</taxon>
    </lineage>
</organism>
<gene>
    <name evidence="3" type="ORF">VPNG_09620</name>
</gene>
<reference evidence="3 4" key="1">
    <citation type="submission" date="2015-09" db="EMBL/GenBank/DDBJ databases">
        <title>Host preference determinants of Valsa canker pathogens revealed by comparative genomics.</title>
        <authorList>
            <person name="Yin Z."/>
            <person name="Huang L."/>
        </authorList>
    </citation>
    <scope>NUCLEOTIDE SEQUENCE [LARGE SCALE GENOMIC DNA]</scope>
    <source>
        <strain evidence="3 4">SXYLt</strain>
    </source>
</reference>
<dbReference type="InterPro" id="IPR036322">
    <property type="entry name" value="WD40_repeat_dom_sf"/>
</dbReference>
<feature type="region of interest" description="Disordered" evidence="2">
    <location>
        <begin position="227"/>
        <end position="247"/>
    </location>
</feature>
<proteinExistence type="predicted"/>
<feature type="compositionally biased region" description="Polar residues" evidence="2">
    <location>
        <begin position="67"/>
        <end position="79"/>
    </location>
</feature>